<protein>
    <recommendedName>
        <fullName evidence="4">DUF3955 domain-containing protein</fullName>
    </recommendedName>
</protein>
<organism evidence="2 3">
    <name type="scientific">Lentilactobacillus hilgardii</name>
    <name type="common">Lactobacillus hilgardii</name>
    <dbReference type="NCBI Taxonomy" id="1588"/>
    <lineage>
        <taxon>Bacteria</taxon>
        <taxon>Bacillati</taxon>
        <taxon>Bacillota</taxon>
        <taxon>Bacilli</taxon>
        <taxon>Lactobacillales</taxon>
        <taxon>Lactobacillaceae</taxon>
        <taxon>Lentilactobacillus</taxon>
    </lineage>
</organism>
<sequence length="65" mass="7421">MRKVLLVMAGIFLLIFIGIFSYDIVNHNSILVIGYNRPQGLLGWSFVLTIILFGCSFIFRPTDKK</sequence>
<dbReference type="GeneID" id="69059504"/>
<accession>A0A6P1E8W3</accession>
<gene>
    <name evidence="2" type="ORF">GQR93_14100</name>
</gene>
<evidence type="ECO:0000256" key="1">
    <source>
        <dbReference type="SAM" id="Phobius"/>
    </source>
</evidence>
<evidence type="ECO:0000313" key="2">
    <source>
        <dbReference type="EMBL" id="QHB53238.1"/>
    </source>
</evidence>
<keyword evidence="1" id="KW-1133">Transmembrane helix</keyword>
<dbReference type="AlphaFoldDB" id="A0A6P1E8W3"/>
<proteinExistence type="predicted"/>
<name>A0A6P1E8W3_LENHI</name>
<dbReference type="RefSeq" id="WP_003550808.1">
    <property type="nucleotide sequence ID" value="NZ_CP044119.1"/>
</dbReference>
<keyword evidence="1" id="KW-0812">Transmembrane</keyword>
<keyword evidence="1" id="KW-0472">Membrane</keyword>
<feature type="transmembrane region" description="Helical" evidence="1">
    <location>
        <begin position="41"/>
        <end position="59"/>
    </location>
</feature>
<evidence type="ECO:0008006" key="4">
    <source>
        <dbReference type="Google" id="ProtNLM"/>
    </source>
</evidence>
<reference evidence="2 3" key="1">
    <citation type="submission" date="2019-12" db="EMBL/GenBank/DDBJ databases">
        <title>Lactobacillus hilgardii FLUB.</title>
        <authorList>
            <person name="Gustaw K."/>
        </authorList>
    </citation>
    <scope>NUCLEOTIDE SEQUENCE [LARGE SCALE GENOMIC DNA]</scope>
    <source>
        <strain evidence="2 3">FLUB</strain>
    </source>
</reference>
<dbReference type="Proteomes" id="UP000465035">
    <property type="component" value="Chromosome"/>
</dbReference>
<evidence type="ECO:0000313" key="3">
    <source>
        <dbReference type="Proteomes" id="UP000465035"/>
    </source>
</evidence>
<dbReference type="EMBL" id="CP047121">
    <property type="protein sequence ID" value="QHB53238.1"/>
    <property type="molecule type" value="Genomic_DNA"/>
</dbReference>